<protein>
    <submittedName>
        <fullName evidence="1">Uncharacterized protein</fullName>
    </submittedName>
</protein>
<reference evidence="1" key="1">
    <citation type="journal article" date="2014" name="Front. Microbiol.">
        <title>High frequency of phylogenetically diverse reductive dehalogenase-homologous genes in deep subseafloor sedimentary metagenomes.</title>
        <authorList>
            <person name="Kawai M."/>
            <person name="Futagami T."/>
            <person name="Toyoda A."/>
            <person name="Takaki Y."/>
            <person name="Nishi S."/>
            <person name="Hori S."/>
            <person name="Arai W."/>
            <person name="Tsubouchi T."/>
            <person name="Morono Y."/>
            <person name="Uchiyama I."/>
            <person name="Ito T."/>
            <person name="Fujiyama A."/>
            <person name="Inagaki F."/>
            <person name="Takami H."/>
        </authorList>
    </citation>
    <scope>NUCLEOTIDE SEQUENCE</scope>
    <source>
        <strain evidence="1">Expedition CK06-06</strain>
    </source>
</reference>
<comment type="caution">
    <text evidence="1">The sequence shown here is derived from an EMBL/GenBank/DDBJ whole genome shotgun (WGS) entry which is preliminary data.</text>
</comment>
<sequence>MDLVDFIIFSEMQIECKELSPEVVEECIQFIKINAPKLNPMKAEDREKIQYGLAKYF</sequence>
<gene>
    <name evidence="1" type="ORF">S06H3_13940</name>
</gene>
<dbReference type="EMBL" id="BARV01006810">
    <property type="protein sequence ID" value="GAI17099.1"/>
    <property type="molecule type" value="Genomic_DNA"/>
</dbReference>
<accession>X1NEK5</accession>
<organism evidence="1">
    <name type="scientific">marine sediment metagenome</name>
    <dbReference type="NCBI Taxonomy" id="412755"/>
    <lineage>
        <taxon>unclassified sequences</taxon>
        <taxon>metagenomes</taxon>
        <taxon>ecological metagenomes</taxon>
    </lineage>
</organism>
<proteinExistence type="predicted"/>
<feature type="non-terminal residue" evidence="1">
    <location>
        <position position="57"/>
    </location>
</feature>
<name>X1NEK5_9ZZZZ</name>
<dbReference type="AlphaFoldDB" id="X1NEK5"/>
<evidence type="ECO:0000313" key="1">
    <source>
        <dbReference type="EMBL" id="GAI17099.1"/>
    </source>
</evidence>